<dbReference type="InterPro" id="IPR001202">
    <property type="entry name" value="WW_dom"/>
</dbReference>
<reference evidence="4" key="1">
    <citation type="journal article" date="2018" name="Nat. Microbiol.">
        <title>Leveraging single-cell genomics to expand the fungal tree of life.</title>
        <authorList>
            <person name="Ahrendt S.R."/>
            <person name="Quandt C.A."/>
            <person name="Ciobanu D."/>
            <person name="Clum A."/>
            <person name="Salamov A."/>
            <person name="Andreopoulos B."/>
            <person name="Cheng J.F."/>
            <person name="Woyke T."/>
            <person name="Pelin A."/>
            <person name="Henrissat B."/>
            <person name="Reynolds N.K."/>
            <person name="Benny G.L."/>
            <person name="Smith M.E."/>
            <person name="James T.Y."/>
            <person name="Grigoriev I.V."/>
        </authorList>
    </citation>
    <scope>NUCLEOTIDE SEQUENCE [LARGE SCALE GENOMIC DNA]</scope>
    <source>
        <strain evidence="4">ATCC 52028</strain>
    </source>
</reference>
<dbReference type="Gene3D" id="2.20.70.10">
    <property type="match status" value="1"/>
</dbReference>
<feature type="region of interest" description="Disordered" evidence="1">
    <location>
        <begin position="364"/>
        <end position="401"/>
    </location>
</feature>
<protein>
    <recommendedName>
        <fullName evidence="2">WW domain-containing protein</fullName>
    </recommendedName>
</protein>
<dbReference type="Proteomes" id="UP000268535">
    <property type="component" value="Unassembled WGS sequence"/>
</dbReference>
<dbReference type="AlphaFoldDB" id="A0A4P9WYF6"/>
<evidence type="ECO:0000313" key="4">
    <source>
        <dbReference type="Proteomes" id="UP000268535"/>
    </source>
</evidence>
<evidence type="ECO:0000256" key="1">
    <source>
        <dbReference type="SAM" id="MobiDB-lite"/>
    </source>
</evidence>
<feature type="non-terminal residue" evidence="3">
    <location>
        <position position="401"/>
    </location>
</feature>
<dbReference type="SUPFAM" id="SSF51045">
    <property type="entry name" value="WW domain"/>
    <property type="match status" value="1"/>
</dbReference>
<name>A0A4P9WYF6_9FUNG</name>
<evidence type="ECO:0000313" key="3">
    <source>
        <dbReference type="EMBL" id="RKO96336.1"/>
    </source>
</evidence>
<feature type="domain" description="WW" evidence="2">
    <location>
        <begin position="281"/>
        <end position="314"/>
    </location>
</feature>
<gene>
    <name evidence="3" type="ORF">CAUPRSCDRAFT_11972</name>
</gene>
<organism evidence="3 4">
    <name type="scientific">Caulochytrium protostelioides</name>
    <dbReference type="NCBI Taxonomy" id="1555241"/>
    <lineage>
        <taxon>Eukaryota</taxon>
        <taxon>Fungi</taxon>
        <taxon>Fungi incertae sedis</taxon>
        <taxon>Chytridiomycota</taxon>
        <taxon>Chytridiomycota incertae sedis</taxon>
        <taxon>Chytridiomycetes</taxon>
        <taxon>Caulochytriales</taxon>
        <taxon>Caulochytriaceae</taxon>
        <taxon>Caulochytrium</taxon>
    </lineage>
</organism>
<feature type="region of interest" description="Disordered" evidence="1">
    <location>
        <begin position="229"/>
        <end position="261"/>
    </location>
</feature>
<dbReference type="EMBL" id="ML010065">
    <property type="protein sequence ID" value="RKO96336.1"/>
    <property type="molecule type" value="Genomic_DNA"/>
</dbReference>
<evidence type="ECO:0000259" key="2">
    <source>
        <dbReference type="PROSITE" id="PS50020"/>
    </source>
</evidence>
<dbReference type="InterPro" id="IPR036020">
    <property type="entry name" value="WW_dom_sf"/>
</dbReference>
<proteinExistence type="predicted"/>
<sequence length="401" mass="41796">MAYAASHGLADRATANDANAEIDLDTGAVHLGLPPLRLPLSRAPTLTSDSLTVPLAVPPHAANNVGLRRHLTAAARLDVDVDADTDVNDSAHGALFGPDHGMEQPTDTTTTATSVPMLGVQPVPPHIVIPKEALSLVAAPVLSSSPSEVPHVMFPPDPIQPCTPVPRPSADTVGLRPRTADTATTATTSIAAVADAATPPGSTSVSETATTLTLMTTLMPAPVAVTTPTDITPVPIRPPTSYVPPSHTAPEPPMTPTHRRLPPPTTTFLPFADRLCYSHRLPLPENWRYKYNPDGQRYYYNLDTNCTTYDIAEVHVLGKATKRSTIIMRAKLNLGHDKRTAHAEGAAPAPDTSAAATVVAAAAGAAAGSPDRLNPRFGDVGDDDDGGVGLSGAFRDDGETA</sequence>
<accession>A0A4P9WYF6</accession>
<dbReference type="PROSITE" id="PS50020">
    <property type="entry name" value="WW_DOMAIN_2"/>
    <property type="match status" value="1"/>
</dbReference>